<evidence type="ECO:0000313" key="24">
    <source>
        <dbReference type="Proteomes" id="UP000320585"/>
    </source>
</evidence>
<keyword evidence="7 19" id="KW-0963">Cytoplasm</keyword>
<evidence type="ECO:0000256" key="19">
    <source>
        <dbReference type="HAMAP-Rule" id="MF_00639"/>
    </source>
</evidence>
<keyword evidence="8 19" id="KW-0436">Ligase</keyword>
<evidence type="ECO:0000256" key="4">
    <source>
        <dbReference type="ARBA" id="ARBA00010416"/>
    </source>
</evidence>
<dbReference type="NCBIfam" id="TIGR01087">
    <property type="entry name" value="murD"/>
    <property type="match status" value="1"/>
</dbReference>
<keyword evidence="13 19" id="KW-0573">Peptidoglycan synthesis</keyword>
<evidence type="ECO:0000256" key="15">
    <source>
        <dbReference type="ARBA" id="ARBA00023316"/>
    </source>
</evidence>
<evidence type="ECO:0000256" key="10">
    <source>
        <dbReference type="ARBA" id="ARBA00022741"/>
    </source>
</evidence>
<dbReference type="InterPro" id="IPR005762">
    <property type="entry name" value="MurD"/>
</dbReference>
<dbReference type="Pfam" id="PF08245">
    <property type="entry name" value="Mur_ligase_M"/>
    <property type="match status" value="1"/>
</dbReference>
<dbReference type="AlphaFoldDB" id="A0A8D5A612"/>
<protein>
    <recommendedName>
        <fullName evidence="6 19">UDP-N-acetylmuramoylalanine--D-glutamate ligase</fullName>
        <ecNumber evidence="5 19">6.3.2.9</ecNumber>
    </recommendedName>
    <alternativeName>
        <fullName evidence="17 19">D-glutamic acid-adding enzyme</fullName>
    </alternativeName>
    <alternativeName>
        <fullName evidence="16 19">UDP-N-acetylmuramoyl-L-alanyl-D-glutamate synthetase</fullName>
    </alternativeName>
</protein>
<comment type="catalytic activity">
    <reaction evidence="18 19 20">
        <text>UDP-N-acetyl-alpha-D-muramoyl-L-alanine + D-glutamate + ATP = UDP-N-acetyl-alpha-D-muramoyl-L-alanyl-D-glutamate + ADP + phosphate + H(+)</text>
        <dbReference type="Rhea" id="RHEA:16429"/>
        <dbReference type="ChEBI" id="CHEBI:15378"/>
        <dbReference type="ChEBI" id="CHEBI:29986"/>
        <dbReference type="ChEBI" id="CHEBI:30616"/>
        <dbReference type="ChEBI" id="CHEBI:43474"/>
        <dbReference type="ChEBI" id="CHEBI:83898"/>
        <dbReference type="ChEBI" id="CHEBI:83900"/>
        <dbReference type="ChEBI" id="CHEBI:456216"/>
        <dbReference type="EC" id="6.3.2.9"/>
    </reaction>
</comment>
<evidence type="ECO:0000259" key="21">
    <source>
        <dbReference type="Pfam" id="PF02875"/>
    </source>
</evidence>
<dbReference type="Gene3D" id="3.90.190.20">
    <property type="entry name" value="Mur ligase, C-terminal domain"/>
    <property type="match status" value="1"/>
</dbReference>
<dbReference type="PANTHER" id="PTHR43692">
    <property type="entry name" value="UDP-N-ACETYLMURAMOYLALANINE--D-GLUTAMATE LIGASE"/>
    <property type="match status" value="1"/>
</dbReference>
<feature type="domain" description="Mur ligase central" evidence="22">
    <location>
        <begin position="109"/>
        <end position="288"/>
    </location>
</feature>
<evidence type="ECO:0000256" key="6">
    <source>
        <dbReference type="ARBA" id="ARBA00015655"/>
    </source>
</evidence>
<evidence type="ECO:0000256" key="20">
    <source>
        <dbReference type="RuleBase" id="RU003664"/>
    </source>
</evidence>
<dbReference type="GO" id="GO:0071555">
    <property type="term" value="P:cell wall organization"/>
    <property type="evidence" value="ECO:0007669"/>
    <property type="project" value="UniProtKB-KW"/>
</dbReference>
<organism evidence="23 24">
    <name type="scientific">Dialister hominis</name>
    <dbReference type="NCBI Taxonomy" id="2582419"/>
    <lineage>
        <taxon>Bacteria</taxon>
        <taxon>Bacillati</taxon>
        <taxon>Bacillota</taxon>
        <taxon>Negativicutes</taxon>
        <taxon>Veillonellales</taxon>
        <taxon>Veillonellaceae</taxon>
        <taxon>Dialister</taxon>
    </lineage>
</organism>
<dbReference type="InterPro" id="IPR036565">
    <property type="entry name" value="Mur-like_cat_sf"/>
</dbReference>
<dbReference type="InterPro" id="IPR018109">
    <property type="entry name" value="Folylpolyglutamate_synth_CS"/>
</dbReference>
<dbReference type="GO" id="GO:0005524">
    <property type="term" value="F:ATP binding"/>
    <property type="evidence" value="ECO:0007669"/>
    <property type="project" value="UniProtKB-UniRule"/>
</dbReference>
<dbReference type="PANTHER" id="PTHR43692:SF1">
    <property type="entry name" value="UDP-N-ACETYLMURAMOYLALANINE--D-GLUTAMATE LIGASE"/>
    <property type="match status" value="1"/>
</dbReference>
<sequence>MRNVLILGAGISGLGAAHVLLKHGVSVLISDLKDTIQDKKEKEALSERGAVFVFGTQTESLLDGIDTVVVSPVIPAENPIVAAAVKKGIPVISEIELAYRVTKATILAITGTNGKTTTTTLLGSMISHSGKPFALAGNLGISLSREAELVPSDGLIAAEVSSFQLEFIKSFKPKAAVILNITPDHLERHHTMEAYIAAKARIFENMDQSDCLLLNAESPLVYGLKDEAEKHTHVCLLSTKHEVEEGAFMDGNTLVIRRNGKDIRLCSSDNLKLKGAQNMEDCLAAAFLANEGGVSPEVIISSLKSFEPLPNRIEFVRTINEVSYYNDSKATNTDAAIKGMEAFSKPVILIAGGYDKGTDLTEFMDVVKTHVKELILLGAAADRFEKAAAEAGVSKASIHRADSMADAVKQGQKFAKPGDIVILSPACSSFDMYHNMEERGMDFKRIVNSLA</sequence>
<keyword evidence="14 19" id="KW-0131">Cell cycle</keyword>
<evidence type="ECO:0000256" key="7">
    <source>
        <dbReference type="ARBA" id="ARBA00022490"/>
    </source>
</evidence>
<comment type="subcellular location">
    <subcellularLocation>
        <location evidence="2 19 20">Cytoplasm</location>
    </subcellularLocation>
</comment>
<dbReference type="RefSeq" id="WP_143332503.1">
    <property type="nucleotide sequence ID" value="NZ_AP019697.1"/>
</dbReference>
<evidence type="ECO:0000256" key="12">
    <source>
        <dbReference type="ARBA" id="ARBA00022960"/>
    </source>
</evidence>
<comment type="function">
    <text evidence="1 19 20">Cell wall formation. Catalyzes the addition of glutamate to the nucleotide precursor UDP-N-acetylmuramoyl-L-alanine (UMA).</text>
</comment>
<evidence type="ECO:0000256" key="18">
    <source>
        <dbReference type="ARBA" id="ARBA00047632"/>
    </source>
</evidence>
<keyword evidence="15 19" id="KW-0961">Cell wall biogenesis/degradation</keyword>
<evidence type="ECO:0000256" key="14">
    <source>
        <dbReference type="ARBA" id="ARBA00023306"/>
    </source>
</evidence>
<keyword evidence="12 19" id="KW-0133">Cell shape</keyword>
<comment type="pathway">
    <text evidence="3 19 20">Cell wall biogenesis; peptidoglycan biosynthesis.</text>
</comment>
<evidence type="ECO:0000256" key="1">
    <source>
        <dbReference type="ARBA" id="ARBA00002734"/>
    </source>
</evidence>
<dbReference type="InterPro" id="IPR004101">
    <property type="entry name" value="Mur_ligase_C"/>
</dbReference>
<dbReference type="SUPFAM" id="SSF53623">
    <property type="entry name" value="MurD-like peptide ligases, catalytic domain"/>
    <property type="match status" value="1"/>
</dbReference>
<dbReference type="GeneID" id="92716193"/>
<dbReference type="InterPro" id="IPR036615">
    <property type="entry name" value="Mur_ligase_C_dom_sf"/>
</dbReference>
<evidence type="ECO:0000256" key="3">
    <source>
        <dbReference type="ARBA" id="ARBA00004752"/>
    </source>
</evidence>
<dbReference type="PROSITE" id="PS01011">
    <property type="entry name" value="FOLYLPOLYGLU_SYNT_1"/>
    <property type="match status" value="1"/>
</dbReference>
<evidence type="ECO:0000256" key="16">
    <source>
        <dbReference type="ARBA" id="ARBA00030398"/>
    </source>
</evidence>
<evidence type="ECO:0000256" key="13">
    <source>
        <dbReference type="ARBA" id="ARBA00022984"/>
    </source>
</evidence>
<name>A0A8D5A612_9FIRM</name>
<keyword evidence="11 19" id="KW-0067">ATP-binding</keyword>
<dbReference type="InterPro" id="IPR013221">
    <property type="entry name" value="Mur_ligase_cen"/>
</dbReference>
<dbReference type="GO" id="GO:0008360">
    <property type="term" value="P:regulation of cell shape"/>
    <property type="evidence" value="ECO:0007669"/>
    <property type="project" value="UniProtKB-KW"/>
</dbReference>
<evidence type="ECO:0000256" key="11">
    <source>
        <dbReference type="ARBA" id="ARBA00022840"/>
    </source>
</evidence>
<evidence type="ECO:0000313" key="23">
    <source>
        <dbReference type="EMBL" id="BBK25045.1"/>
    </source>
</evidence>
<evidence type="ECO:0000259" key="22">
    <source>
        <dbReference type="Pfam" id="PF08245"/>
    </source>
</evidence>
<dbReference type="EMBL" id="AP019697">
    <property type="protein sequence ID" value="BBK25045.1"/>
    <property type="molecule type" value="Genomic_DNA"/>
</dbReference>
<gene>
    <name evidence="19 23" type="primary">murD</name>
    <name evidence="23" type="ORF">Dia5BBH33_09800</name>
</gene>
<dbReference type="OrthoDB" id="9809796at2"/>
<feature type="domain" description="Mur ligase C-terminal" evidence="21">
    <location>
        <begin position="311"/>
        <end position="427"/>
    </location>
</feature>
<evidence type="ECO:0000256" key="17">
    <source>
        <dbReference type="ARBA" id="ARBA00032324"/>
    </source>
</evidence>
<keyword evidence="10 19" id="KW-0547">Nucleotide-binding</keyword>
<evidence type="ECO:0000256" key="5">
    <source>
        <dbReference type="ARBA" id="ARBA00012212"/>
    </source>
</evidence>
<dbReference type="GO" id="GO:0004326">
    <property type="term" value="F:tetrahydrofolylpolyglutamate synthase activity"/>
    <property type="evidence" value="ECO:0007669"/>
    <property type="project" value="InterPro"/>
</dbReference>
<evidence type="ECO:0000256" key="9">
    <source>
        <dbReference type="ARBA" id="ARBA00022618"/>
    </source>
</evidence>
<dbReference type="Proteomes" id="UP000320585">
    <property type="component" value="Chromosome"/>
</dbReference>
<dbReference type="HAMAP" id="MF_00639">
    <property type="entry name" value="MurD"/>
    <property type="match status" value="1"/>
</dbReference>
<dbReference type="Pfam" id="PF21799">
    <property type="entry name" value="MurD-like_N"/>
    <property type="match status" value="1"/>
</dbReference>
<dbReference type="UniPathway" id="UPA00219"/>
<evidence type="ECO:0000256" key="8">
    <source>
        <dbReference type="ARBA" id="ARBA00022598"/>
    </source>
</evidence>
<keyword evidence="9 19" id="KW-0132">Cell division</keyword>
<comment type="similarity">
    <text evidence="4 19">Belongs to the MurCDEF family.</text>
</comment>
<dbReference type="KEGG" id="dho:Dia5BBH33_09800"/>
<dbReference type="GO" id="GO:0051301">
    <property type="term" value="P:cell division"/>
    <property type="evidence" value="ECO:0007669"/>
    <property type="project" value="UniProtKB-KW"/>
</dbReference>
<reference evidence="24" key="1">
    <citation type="submission" date="2019-05" db="EMBL/GenBank/DDBJ databases">
        <title>Complete genome sequencing of Dialister sp. strain 5BBH33.</title>
        <authorList>
            <person name="Sakamoto M."/>
            <person name="Murakami T."/>
            <person name="Mori H."/>
        </authorList>
    </citation>
    <scope>NUCLEOTIDE SEQUENCE [LARGE SCALE GENOMIC DNA]</scope>
    <source>
        <strain evidence="24">5BBH33</strain>
    </source>
</reference>
<accession>A0A8D5A612</accession>
<dbReference type="Gene3D" id="3.40.50.720">
    <property type="entry name" value="NAD(P)-binding Rossmann-like Domain"/>
    <property type="match status" value="1"/>
</dbReference>
<dbReference type="EC" id="6.3.2.9" evidence="5 19"/>
<evidence type="ECO:0000256" key="2">
    <source>
        <dbReference type="ARBA" id="ARBA00004496"/>
    </source>
</evidence>
<dbReference type="GO" id="GO:0008764">
    <property type="term" value="F:UDP-N-acetylmuramoylalanine-D-glutamate ligase activity"/>
    <property type="evidence" value="ECO:0007669"/>
    <property type="project" value="UniProtKB-UniRule"/>
</dbReference>
<dbReference type="SUPFAM" id="SSF53244">
    <property type="entry name" value="MurD-like peptide ligases, peptide-binding domain"/>
    <property type="match status" value="1"/>
</dbReference>
<proteinExistence type="inferred from homology"/>
<dbReference type="GO" id="GO:0005737">
    <property type="term" value="C:cytoplasm"/>
    <property type="evidence" value="ECO:0007669"/>
    <property type="project" value="UniProtKB-SubCell"/>
</dbReference>
<feature type="binding site" evidence="19">
    <location>
        <begin position="111"/>
        <end position="117"/>
    </location>
    <ligand>
        <name>ATP</name>
        <dbReference type="ChEBI" id="CHEBI:30616"/>
    </ligand>
</feature>
<keyword evidence="24" id="KW-1185">Reference proteome</keyword>
<dbReference type="Gene3D" id="3.40.1190.10">
    <property type="entry name" value="Mur-like, catalytic domain"/>
    <property type="match status" value="1"/>
</dbReference>
<dbReference type="SUPFAM" id="SSF51984">
    <property type="entry name" value="MurCD N-terminal domain"/>
    <property type="match status" value="1"/>
</dbReference>
<dbReference type="GO" id="GO:0009252">
    <property type="term" value="P:peptidoglycan biosynthetic process"/>
    <property type="evidence" value="ECO:0007669"/>
    <property type="project" value="UniProtKB-UniRule"/>
</dbReference>
<dbReference type="Pfam" id="PF02875">
    <property type="entry name" value="Mur_ligase_C"/>
    <property type="match status" value="1"/>
</dbReference>